<proteinExistence type="predicted"/>
<accession>A0A176RVQ2</accession>
<name>A0A176RVQ2_9GAMM</name>
<gene>
    <name evidence="1" type="ORF">THIOM_004534</name>
</gene>
<keyword evidence="2" id="KW-1185">Reference proteome</keyword>
<reference evidence="1 2" key="1">
    <citation type="submission" date="2016-05" db="EMBL/GenBank/DDBJ databases">
        <title>Single-cell genome of chain-forming Candidatus Thiomargarita nelsonii and comparison to other large sulfur-oxidizing bacteria.</title>
        <authorList>
            <person name="Winkel M."/>
            <person name="Salman V."/>
            <person name="Woyke T."/>
            <person name="Schulz-Vogt H."/>
            <person name="Richter M."/>
            <person name="Flood B."/>
            <person name="Bailey J."/>
            <person name="Amann R."/>
            <person name="Mussmann M."/>
        </authorList>
    </citation>
    <scope>NUCLEOTIDE SEQUENCE [LARGE SCALE GENOMIC DNA]</scope>
    <source>
        <strain evidence="1 2">THI036</strain>
    </source>
</reference>
<dbReference type="Proteomes" id="UP000076962">
    <property type="component" value="Unassembled WGS sequence"/>
</dbReference>
<dbReference type="EMBL" id="LUTY01002657">
    <property type="protein sequence ID" value="OAD19807.1"/>
    <property type="molecule type" value="Genomic_DNA"/>
</dbReference>
<organism evidence="1 2">
    <name type="scientific">Candidatus Thiomargarita nelsonii</name>
    <dbReference type="NCBI Taxonomy" id="1003181"/>
    <lineage>
        <taxon>Bacteria</taxon>
        <taxon>Pseudomonadati</taxon>
        <taxon>Pseudomonadota</taxon>
        <taxon>Gammaproteobacteria</taxon>
        <taxon>Thiotrichales</taxon>
        <taxon>Thiotrichaceae</taxon>
        <taxon>Thiomargarita</taxon>
    </lineage>
</organism>
<protein>
    <submittedName>
        <fullName evidence="1">Uncharacterized protein</fullName>
    </submittedName>
</protein>
<evidence type="ECO:0000313" key="1">
    <source>
        <dbReference type="EMBL" id="OAD19807.1"/>
    </source>
</evidence>
<evidence type="ECO:0000313" key="2">
    <source>
        <dbReference type="Proteomes" id="UP000076962"/>
    </source>
</evidence>
<dbReference type="AlphaFoldDB" id="A0A176RVQ2"/>
<sequence>MFFIEPDHLAFVARIFIGRFTLNHIAAHLIEHLTPQIFVSVFIHFLRTDVLKSKFAAHKWPRFIFGTNTLNPLEGGQINPLVIRLQRVRPSQYGGTFNISGPIKDRQGFITIPSDFHISDTQMTNTFMPPPIA</sequence>
<comment type="caution">
    <text evidence="1">The sequence shown here is derived from an EMBL/GenBank/DDBJ whole genome shotgun (WGS) entry which is preliminary data.</text>
</comment>